<comment type="caution">
    <text evidence="1">The sequence shown here is derived from an EMBL/GenBank/DDBJ whole genome shotgun (WGS) entry which is preliminary data.</text>
</comment>
<reference evidence="1" key="1">
    <citation type="submission" date="2019-04" db="EMBL/GenBank/DDBJ databases">
        <title>Microbes associate with the intestines of laboratory mice.</title>
        <authorList>
            <person name="Navarre W."/>
            <person name="Wong E."/>
            <person name="Huang K."/>
            <person name="Tropini C."/>
            <person name="Ng K."/>
            <person name="Yu B."/>
        </authorList>
    </citation>
    <scope>NUCLEOTIDE SEQUENCE</scope>
    <source>
        <strain evidence="1">NM72_1-8</strain>
    </source>
</reference>
<keyword evidence="2" id="KW-1185">Reference proteome</keyword>
<name>A0AC61R3T8_9FIRM</name>
<dbReference type="Proteomes" id="UP000307720">
    <property type="component" value="Unassembled WGS sequence"/>
</dbReference>
<sequence>MNKLLSAGFTRLKKDKVFWMSVLLMAGLGIYISISNYSFSQTYGQTVVLDSNIFSHILLVPIVFSVFCSLFIGTEYSDGTIRNKIVVGHTRRAIYLANLIVCTAANLIIFAAYEAAYLCVGIPLFGFFQSDIRTVLLFTLCAAGICLTVSSLLTLIAMLCHSKAITTVLCILGMIILLFTGTYIRSRLSQPETYSDYSYSVNGELVSEGEHPNPLYLRGNKRKVYEFLYDFLPSGQSVQCQEMSSEHPGILLLYSGIILIASSGAGLCIFRRKDIK</sequence>
<dbReference type="EMBL" id="SRZB01000001">
    <property type="protein sequence ID" value="TGY00799.1"/>
    <property type="molecule type" value="Genomic_DNA"/>
</dbReference>
<evidence type="ECO:0000313" key="2">
    <source>
        <dbReference type="Proteomes" id="UP000307720"/>
    </source>
</evidence>
<organism evidence="1 2">
    <name type="scientific">Hominisplanchenecus murintestinalis</name>
    <dbReference type="NCBI Taxonomy" id="2941517"/>
    <lineage>
        <taxon>Bacteria</taxon>
        <taxon>Bacillati</taxon>
        <taxon>Bacillota</taxon>
        <taxon>Clostridia</taxon>
        <taxon>Lachnospirales</taxon>
        <taxon>Lachnospiraceae</taxon>
        <taxon>Hominisplanchenecus</taxon>
    </lineage>
</organism>
<protein>
    <submittedName>
        <fullName evidence="1">ABC transporter permease</fullName>
    </submittedName>
</protein>
<evidence type="ECO:0000313" key="1">
    <source>
        <dbReference type="EMBL" id="TGY00799.1"/>
    </source>
</evidence>
<accession>A0AC61R3T8</accession>
<gene>
    <name evidence="1" type="ORF">E5357_01100</name>
</gene>
<proteinExistence type="predicted"/>